<dbReference type="Gene3D" id="2.130.10.10">
    <property type="entry name" value="YVTN repeat-like/Quinoprotein amine dehydrogenase"/>
    <property type="match status" value="1"/>
</dbReference>
<gene>
    <name evidence="2" type="ORF">CPB84DRAFT_1744519</name>
</gene>
<name>A0A9P5TQW1_GYMJU</name>
<feature type="compositionally biased region" description="Acidic residues" evidence="1">
    <location>
        <begin position="429"/>
        <end position="440"/>
    </location>
</feature>
<evidence type="ECO:0000313" key="3">
    <source>
        <dbReference type="Proteomes" id="UP000724874"/>
    </source>
</evidence>
<dbReference type="EMBL" id="JADNYJ010000014">
    <property type="protein sequence ID" value="KAF8907598.1"/>
    <property type="molecule type" value="Genomic_DNA"/>
</dbReference>
<proteinExistence type="predicted"/>
<dbReference type="OrthoDB" id="239865at2759"/>
<accession>A0A9P5TQW1</accession>
<dbReference type="InterPro" id="IPR051150">
    <property type="entry name" value="SWT21/TCAB1_mRNA_Telomere"/>
</dbReference>
<dbReference type="AlphaFoldDB" id="A0A9P5TQW1"/>
<protein>
    <recommendedName>
        <fullName evidence="4">Transducin/WD40 repeat-like superfamily protein</fullName>
    </recommendedName>
</protein>
<dbReference type="PANTHER" id="PTHR13211:SF0">
    <property type="entry name" value="TELOMERASE CAJAL BODY PROTEIN 1"/>
    <property type="match status" value="1"/>
</dbReference>
<dbReference type="SUPFAM" id="SSF50978">
    <property type="entry name" value="WD40 repeat-like"/>
    <property type="match status" value="1"/>
</dbReference>
<sequence>MNEIKWGSKNKPRYILLPVEMTVKVIVDSFEKMRLQQGPRIWTVPRYDISKEPALEATLKILPDAGSVDFPRVAKWCPDGSAVLAQCENGSLQLFDVRRFNQAAPVLDFIWYPMATPRDPATFCFVASVRECPVKLLDGSDGRLRASYRIVDHRERQVAPHSLAFNLTAQKFVIYILFDLLIRTPIPRLYCGFEDAIEVFDISRPGEGTRIHTTPSKKSKDGLKVLGIISALAFSPSYSQDESFYAAGSFSSSSYNIAMFSDSATEPLMLIGGGPEAGVTQLQFNPAKPHILYATYRGQKSGSVYSWDIRSNVASPLEIFQAPSRNTSTSNRTNQKIKFDVDLSGHFLSIGDQVEQGHVSLFDLSNPENLEETSTGSHNNVPEVSYETKVTYPINRFKAHDDAVGSVAFNPFRSSLLSVSGSRHFMNDYSDEESDSESDTESGSGHNDMNSPHSKMRRMPRRTQPVTFDSTIKIWDFK</sequence>
<feature type="region of interest" description="Disordered" evidence="1">
    <location>
        <begin position="427"/>
        <end position="465"/>
    </location>
</feature>
<dbReference type="InterPro" id="IPR015943">
    <property type="entry name" value="WD40/YVTN_repeat-like_dom_sf"/>
</dbReference>
<organism evidence="2 3">
    <name type="scientific">Gymnopilus junonius</name>
    <name type="common">Spectacular rustgill mushroom</name>
    <name type="synonym">Gymnopilus spectabilis subsp. junonius</name>
    <dbReference type="NCBI Taxonomy" id="109634"/>
    <lineage>
        <taxon>Eukaryota</taxon>
        <taxon>Fungi</taxon>
        <taxon>Dikarya</taxon>
        <taxon>Basidiomycota</taxon>
        <taxon>Agaricomycotina</taxon>
        <taxon>Agaricomycetes</taxon>
        <taxon>Agaricomycetidae</taxon>
        <taxon>Agaricales</taxon>
        <taxon>Agaricineae</taxon>
        <taxon>Hymenogastraceae</taxon>
        <taxon>Gymnopilus</taxon>
    </lineage>
</organism>
<keyword evidence="3" id="KW-1185">Reference proteome</keyword>
<evidence type="ECO:0000256" key="1">
    <source>
        <dbReference type="SAM" id="MobiDB-lite"/>
    </source>
</evidence>
<dbReference type="PANTHER" id="PTHR13211">
    <property type="entry name" value="TELOMERASE CAJAL BODY PROTEIN 1"/>
    <property type="match status" value="1"/>
</dbReference>
<dbReference type="Proteomes" id="UP000724874">
    <property type="component" value="Unassembled WGS sequence"/>
</dbReference>
<comment type="caution">
    <text evidence="2">The sequence shown here is derived from an EMBL/GenBank/DDBJ whole genome shotgun (WGS) entry which is preliminary data.</text>
</comment>
<evidence type="ECO:0000313" key="2">
    <source>
        <dbReference type="EMBL" id="KAF8907598.1"/>
    </source>
</evidence>
<reference evidence="2" key="1">
    <citation type="submission" date="2020-11" db="EMBL/GenBank/DDBJ databases">
        <authorList>
            <consortium name="DOE Joint Genome Institute"/>
            <person name="Ahrendt S."/>
            <person name="Riley R."/>
            <person name="Andreopoulos W."/>
            <person name="LaButti K."/>
            <person name="Pangilinan J."/>
            <person name="Ruiz-duenas F.J."/>
            <person name="Barrasa J.M."/>
            <person name="Sanchez-Garcia M."/>
            <person name="Camarero S."/>
            <person name="Miyauchi S."/>
            <person name="Serrano A."/>
            <person name="Linde D."/>
            <person name="Babiker R."/>
            <person name="Drula E."/>
            <person name="Ayuso-Fernandez I."/>
            <person name="Pacheco R."/>
            <person name="Padilla G."/>
            <person name="Ferreira P."/>
            <person name="Barriuso J."/>
            <person name="Kellner H."/>
            <person name="Castanera R."/>
            <person name="Alfaro M."/>
            <person name="Ramirez L."/>
            <person name="Pisabarro A.G."/>
            <person name="Kuo A."/>
            <person name="Tritt A."/>
            <person name="Lipzen A."/>
            <person name="He G."/>
            <person name="Yan M."/>
            <person name="Ng V."/>
            <person name="Cullen D."/>
            <person name="Martin F."/>
            <person name="Rosso M.-N."/>
            <person name="Henrissat B."/>
            <person name="Hibbett D."/>
            <person name="Martinez A.T."/>
            <person name="Grigoriev I.V."/>
        </authorList>
    </citation>
    <scope>NUCLEOTIDE SEQUENCE</scope>
    <source>
        <strain evidence="2">AH 44721</strain>
    </source>
</reference>
<evidence type="ECO:0008006" key="4">
    <source>
        <dbReference type="Google" id="ProtNLM"/>
    </source>
</evidence>
<dbReference type="InterPro" id="IPR036322">
    <property type="entry name" value="WD40_repeat_dom_sf"/>
</dbReference>